<dbReference type="OrthoDB" id="419598at2759"/>
<evidence type="ECO:0000313" key="4">
    <source>
        <dbReference type="EMBL" id="OEU15725.1"/>
    </source>
</evidence>
<keyword evidence="2" id="KW-1133">Transmembrane helix</keyword>
<dbReference type="SUPFAM" id="SSF51735">
    <property type="entry name" value="NAD(P)-binding Rossmann-fold domains"/>
    <property type="match status" value="1"/>
</dbReference>
<feature type="compositionally biased region" description="Low complexity" evidence="1">
    <location>
        <begin position="16"/>
        <end position="32"/>
    </location>
</feature>
<dbReference type="KEGG" id="fcy:FRACYDRAFT_170399"/>
<sequence>MKLDTYNITSMMATTSSSSSSSSSRRSSSSSRRQLLEPLCSPVLVVITILVLSVVTVPINGYISSRPITTTAFARSKLDGRTSSTSSLLMSSSSSSSSSSKYKKIFVAGGSKGVGHAIVTKLSERGTEVVALVRSEKSKKELDKIDGVTAILGDAFDQKGVENAMDGCDAAITTLGGTTGDRRVDYEGNNNVIESAGILGVQRIILLTSIGCGSSKEAAPPAVFEVLKDVLEAKEKAENILMDYYTNSNWSIIRPGGLVSEVMTGQAILTEDNKTIGSIHREDVADLVIKVLDSTNTERKILSAVDPSITSSVAVEGKVIPAFEL</sequence>
<feature type="transmembrane region" description="Helical" evidence="2">
    <location>
        <begin position="35"/>
        <end position="59"/>
    </location>
</feature>
<gene>
    <name evidence="4" type="ORF">FRACYDRAFT_170399</name>
</gene>
<name>A0A1E7FCE8_9STRA</name>
<evidence type="ECO:0000256" key="1">
    <source>
        <dbReference type="SAM" id="MobiDB-lite"/>
    </source>
</evidence>
<protein>
    <submittedName>
        <fullName evidence="4">NAD(P)-binding protein</fullName>
    </submittedName>
</protein>
<feature type="domain" description="NAD(P)-binding" evidence="3">
    <location>
        <begin position="109"/>
        <end position="294"/>
    </location>
</feature>
<evidence type="ECO:0000259" key="3">
    <source>
        <dbReference type="Pfam" id="PF13460"/>
    </source>
</evidence>
<keyword evidence="2" id="KW-0812">Transmembrane</keyword>
<dbReference type="Pfam" id="PF13460">
    <property type="entry name" value="NAD_binding_10"/>
    <property type="match status" value="1"/>
</dbReference>
<keyword evidence="5" id="KW-1185">Reference proteome</keyword>
<accession>A0A1E7FCE8</accession>
<keyword evidence="2" id="KW-0472">Membrane</keyword>
<dbReference type="PANTHER" id="PTHR15020:SF45">
    <property type="entry name" value="NAD(P)-BINDING DOMAIN-CONTAINING PROTEIN"/>
    <property type="match status" value="1"/>
</dbReference>
<dbReference type="PANTHER" id="PTHR15020">
    <property type="entry name" value="FLAVIN REDUCTASE-RELATED"/>
    <property type="match status" value="1"/>
</dbReference>
<organism evidence="4 5">
    <name type="scientific">Fragilariopsis cylindrus CCMP1102</name>
    <dbReference type="NCBI Taxonomy" id="635003"/>
    <lineage>
        <taxon>Eukaryota</taxon>
        <taxon>Sar</taxon>
        <taxon>Stramenopiles</taxon>
        <taxon>Ochrophyta</taxon>
        <taxon>Bacillariophyta</taxon>
        <taxon>Bacillariophyceae</taxon>
        <taxon>Bacillariophycidae</taxon>
        <taxon>Bacillariales</taxon>
        <taxon>Bacillariaceae</taxon>
        <taxon>Fragilariopsis</taxon>
    </lineage>
</organism>
<evidence type="ECO:0000313" key="5">
    <source>
        <dbReference type="Proteomes" id="UP000095751"/>
    </source>
</evidence>
<dbReference type="Gene3D" id="3.40.50.720">
    <property type="entry name" value="NAD(P)-binding Rossmann-like Domain"/>
    <property type="match status" value="1"/>
</dbReference>
<feature type="region of interest" description="Disordered" evidence="1">
    <location>
        <begin position="10"/>
        <end position="32"/>
    </location>
</feature>
<dbReference type="InterPro" id="IPR036291">
    <property type="entry name" value="NAD(P)-bd_dom_sf"/>
</dbReference>
<dbReference type="AlphaFoldDB" id="A0A1E7FCE8"/>
<dbReference type="InParanoid" id="A0A1E7FCE8"/>
<dbReference type="EMBL" id="KV784359">
    <property type="protein sequence ID" value="OEU15725.1"/>
    <property type="molecule type" value="Genomic_DNA"/>
</dbReference>
<dbReference type="InterPro" id="IPR016040">
    <property type="entry name" value="NAD(P)-bd_dom"/>
</dbReference>
<dbReference type="CDD" id="cd05243">
    <property type="entry name" value="SDR_a5"/>
    <property type="match status" value="1"/>
</dbReference>
<evidence type="ECO:0000256" key="2">
    <source>
        <dbReference type="SAM" id="Phobius"/>
    </source>
</evidence>
<proteinExistence type="predicted"/>
<dbReference type="Proteomes" id="UP000095751">
    <property type="component" value="Unassembled WGS sequence"/>
</dbReference>
<reference evidence="4 5" key="1">
    <citation type="submission" date="2016-09" db="EMBL/GenBank/DDBJ databases">
        <title>Extensive genetic diversity and differential bi-allelic expression allows diatom success in the polar Southern Ocean.</title>
        <authorList>
            <consortium name="DOE Joint Genome Institute"/>
            <person name="Mock T."/>
            <person name="Otillar R.P."/>
            <person name="Strauss J."/>
            <person name="Dupont C."/>
            <person name="Frickenhaus S."/>
            <person name="Maumus F."/>
            <person name="Mcmullan M."/>
            <person name="Sanges R."/>
            <person name="Schmutz J."/>
            <person name="Toseland A."/>
            <person name="Valas R."/>
            <person name="Veluchamy A."/>
            <person name="Ward B.J."/>
            <person name="Allen A."/>
            <person name="Barry K."/>
            <person name="Falciatore A."/>
            <person name="Ferrante M."/>
            <person name="Fortunato A.E."/>
            <person name="Gloeckner G."/>
            <person name="Gruber A."/>
            <person name="Hipkin R."/>
            <person name="Janech M."/>
            <person name="Kroth P."/>
            <person name="Leese F."/>
            <person name="Lindquist E."/>
            <person name="Lyon B.R."/>
            <person name="Martin J."/>
            <person name="Mayer C."/>
            <person name="Parker M."/>
            <person name="Quesneville H."/>
            <person name="Raymond J."/>
            <person name="Uhlig C."/>
            <person name="Valentin K.U."/>
            <person name="Worden A.Z."/>
            <person name="Armbrust E.V."/>
            <person name="Bowler C."/>
            <person name="Green B."/>
            <person name="Moulton V."/>
            <person name="Van Oosterhout C."/>
            <person name="Grigoriev I."/>
        </authorList>
    </citation>
    <scope>NUCLEOTIDE SEQUENCE [LARGE SCALE GENOMIC DNA]</scope>
    <source>
        <strain evidence="4 5">CCMP1102</strain>
    </source>
</reference>